<feature type="compositionally biased region" description="Acidic residues" evidence="1">
    <location>
        <begin position="38"/>
        <end position="48"/>
    </location>
</feature>
<evidence type="ECO:0000256" key="1">
    <source>
        <dbReference type="SAM" id="MobiDB-lite"/>
    </source>
</evidence>
<dbReference type="RefSeq" id="XP_009552061.1">
    <property type="nucleotide sequence ID" value="XM_009553766.1"/>
</dbReference>
<feature type="region of interest" description="Disordered" evidence="1">
    <location>
        <begin position="1"/>
        <end position="24"/>
    </location>
</feature>
<dbReference type="GeneID" id="20676623"/>
<dbReference type="InParanoid" id="W4JRU7"/>
<keyword evidence="3" id="KW-1185">Reference proteome</keyword>
<protein>
    <submittedName>
        <fullName evidence="2">Uncharacterized protein</fullName>
    </submittedName>
</protein>
<feature type="compositionally biased region" description="Low complexity" evidence="1">
    <location>
        <begin position="164"/>
        <end position="177"/>
    </location>
</feature>
<feature type="compositionally biased region" description="Polar residues" evidence="1">
    <location>
        <begin position="77"/>
        <end position="87"/>
    </location>
</feature>
<feature type="compositionally biased region" description="Basic and acidic residues" evidence="1">
    <location>
        <begin position="283"/>
        <end position="294"/>
    </location>
</feature>
<proteinExistence type="predicted"/>
<name>W4JRU7_HETIT</name>
<accession>W4JRU7</accession>
<dbReference type="Proteomes" id="UP000030671">
    <property type="component" value="Unassembled WGS sequence"/>
</dbReference>
<feature type="region of interest" description="Disordered" evidence="1">
    <location>
        <begin position="38"/>
        <end position="294"/>
    </location>
</feature>
<dbReference type="KEGG" id="hir:HETIRDRAFT_455483"/>
<evidence type="ECO:0000313" key="3">
    <source>
        <dbReference type="Proteomes" id="UP000030671"/>
    </source>
</evidence>
<reference evidence="2 3" key="1">
    <citation type="journal article" date="2012" name="New Phytol.">
        <title>Insight into trade-off between wood decay and parasitism from the genome of a fungal forest pathogen.</title>
        <authorList>
            <person name="Olson A."/>
            <person name="Aerts A."/>
            <person name="Asiegbu F."/>
            <person name="Belbahri L."/>
            <person name="Bouzid O."/>
            <person name="Broberg A."/>
            <person name="Canback B."/>
            <person name="Coutinho P.M."/>
            <person name="Cullen D."/>
            <person name="Dalman K."/>
            <person name="Deflorio G."/>
            <person name="van Diepen L.T."/>
            <person name="Dunand C."/>
            <person name="Duplessis S."/>
            <person name="Durling M."/>
            <person name="Gonthier P."/>
            <person name="Grimwood J."/>
            <person name="Fossdal C.G."/>
            <person name="Hansson D."/>
            <person name="Henrissat B."/>
            <person name="Hietala A."/>
            <person name="Himmelstrand K."/>
            <person name="Hoffmeister D."/>
            <person name="Hogberg N."/>
            <person name="James T.Y."/>
            <person name="Karlsson M."/>
            <person name="Kohler A."/>
            <person name="Kues U."/>
            <person name="Lee Y.H."/>
            <person name="Lin Y.C."/>
            <person name="Lind M."/>
            <person name="Lindquist E."/>
            <person name="Lombard V."/>
            <person name="Lucas S."/>
            <person name="Lunden K."/>
            <person name="Morin E."/>
            <person name="Murat C."/>
            <person name="Park J."/>
            <person name="Raffaello T."/>
            <person name="Rouze P."/>
            <person name="Salamov A."/>
            <person name="Schmutz J."/>
            <person name="Solheim H."/>
            <person name="Stahlberg J."/>
            <person name="Velez H."/>
            <person name="de Vries R.P."/>
            <person name="Wiebenga A."/>
            <person name="Woodward S."/>
            <person name="Yakovlev I."/>
            <person name="Garbelotto M."/>
            <person name="Martin F."/>
            <person name="Grigoriev I.V."/>
            <person name="Stenlid J."/>
        </authorList>
    </citation>
    <scope>NUCLEOTIDE SEQUENCE [LARGE SCALE GENOMIC DNA]</scope>
    <source>
        <strain evidence="2 3">TC 32-1</strain>
    </source>
</reference>
<dbReference type="HOGENOM" id="CLU_946840_0_0_1"/>
<organism evidence="2 3">
    <name type="scientific">Heterobasidion irregulare (strain TC 32-1)</name>
    <dbReference type="NCBI Taxonomy" id="747525"/>
    <lineage>
        <taxon>Eukaryota</taxon>
        <taxon>Fungi</taxon>
        <taxon>Dikarya</taxon>
        <taxon>Basidiomycota</taxon>
        <taxon>Agaricomycotina</taxon>
        <taxon>Agaricomycetes</taxon>
        <taxon>Russulales</taxon>
        <taxon>Bondarzewiaceae</taxon>
        <taxon>Heterobasidion</taxon>
        <taxon>Heterobasidion annosum species complex</taxon>
    </lineage>
</organism>
<evidence type="ECO:0000313" key="2">
    <source>
        <dbReference type="EMBL" id="ETW75810.1"/>
    </source>
</evidence>
<feature type="compositionally biased region" description="Low complexity" evidence="1">
    <location>
        <begin position="237"/>
        <end position="254"/>
    </location>
</feature>
<gene>
    <name evidence="2" type="ORF">HETIRDRAFT_455483</name>
</gene>
<sequence>MSSNARAASLSTAPTLQSTVQITPEKKIQSVEAEIELDLPLREDEDSVSMDGAPVVAPEIRPSLTVLVSPQPKSPAPTRSYQSSTSSGRDDDKIHGLQNIKAVFNDRSVTPPKGSPNDSLKPLLTPKKSATNTPMMFSPPLPRSPHNPLSGRVSKLSHHLYSDSARATSPAASLAARSYHDHVNNSTLHTPPSSPGVRQTAPSSVLNRLPTQVATSPTPSHVQSASVMNLLGQQLKSPSSPASANSPPGVNRSSPPSPPLSVPRSRERLEQSDQTAKTVSHLYQERGREELLLP</sequence>
<feature type="compositionally biased region" description="Polar residues" evidence="1">
    <location>
        <begin position="184"/>
        <end position="236"/>
    </location>
</feature>
<feature type="compositionally biased region" description="Polar residues" evidence="1">
    <location>
        <begin position="1"/>
        <end position="22"/>
    </location>
</feature>
<dbReference type="AlphaFoldDB" id="W4JRU7"/>
<dbReference type="EMBL" id="KI925465">
    <property type="protein sequence ID" value="ETW75810.1"/>
    <property type="molecule type" value="Genomic_DNA"/>
</dbReference>